<dbReference type="EMBL" id="LLYW01000025">
    <property type="protein sequence ID" value="KUH33035.1"/>
    <property type="molecule type" value="Genomic_DNA"/>
</dbReference>
<protein>
    <submittedName>
        <fullName evidence="1">Uncharacterized protein</fullName>
    </submittedName>
</protein>
<proteinExistence type="predicted"/>
<keyword evidence="2" id="KW-1185">Reference proteome</keyword>
<name>A0A117ITC8_9EURY</name>
<feature type="non-terminal residue" evidence="1">
    <location>
        <position position="1"/>
    </location>
</feature>
<dbReference type="Proteomes" id="UP000053462">
    <property type="component" value="Unassembled WGS sequence"/>
</dbReference>
<organism evidence="1 2">
    <name type="scientific">Thermococcus celericrescens</name>
    <dbReference type="NCBI Taxonomy" id="227598"/>
    <lineage>
        <taxon>Archaea</taxon>
        <taxon>Methanobacteriati</taxon>
        <taxon>Methanobacteriota</taxon>
        <taxon>Thermococci</taxon>
        <taxon>Thermococcales</taxon>
        <taxon>Thermococcaceae</taxon>
        <taxon>Thermococcus</taxon>
    </lineage>
</organism>
<evidence type="ECO:0000313" key="1">
    <source>
        <dbReference type="EMBL" id="KUH33035.1"/>
    </source>
</evidence>
<evidence type="ECO:0000313" key="2">
    <source>
        <dbReference type="Proteomes" id="UP000053462"/>
    </source>
</evidence>
<gene>
    <name evidence="1" type="ORF">APY94_07130</name>
</gene>
<dbReference type="RefSeq" id="WP_058938973.1">
    <property type="nucleotide sequence ID" value="NZ_LLYW01000025.1"/>
</dbReference>
<reference evidence="1 2" key="1">
    <citation type="submission" date="2015-10" db="EMBL/GenBank/DDBJ databases">
        <title>Draft genome sequence of Thermococcus celericrescens strain DSM 17994.</title>
        <authorList>
            <person name="Hong S.-J."/>
            <person name="Park C.-E."/>
            <person name="Shin J.-H."/>
        </authorList>
    </citation>
    <scope>NUCLEOTIDE SEQUENCE [LARGE SCALE GENOMIC DNA]</scope>
    <source>
        <strain evidence="1 2">DSM 17994</strain>
    </source>
</reference>
<sequence length="131" mass="15413">YTAARLYADEKPVPPEILRSLPDPDHLPRDGDYLRFLVKLIEHNHRFGTVSCAFEFWALREALSRKMWMPEEPKTWRGRGCFVGVMRGKGDINDLRGELKLFCRNGWCLFYFRGSEKRLKEKLKERGLSPP</sequence>
<dbReference type="AlphaFoldDB" id="A0A117ITC8"/>
<dbReference type="OrthoDB" id="101744at2157"/>
<comment type="caution">
    <text evidence="1">The sequence shown here is derived from an EMBL/GenBank/DDBJ whole genome shotgun (WGS) entry which is preliminary data.</text>
</comment>
<accession>A0A117ITC8</accession>